<evidence type="ECO:0000256" key="1">
    <source>
        <dbReference type="SAM" id="MobiDB-lite"/>
    </source>
</evidence>
<feature type="region of interest" description="Disordered" evidence="1">
    <location>
        <begin position="90"/>
        <end position="124"/>
    </location>
</feature>
<dbReference type="Proteomes" id="UP000279307">
    <property type="component" value="Chromosome 10"/>
</dbReference>
<name>A0A3L8DCF4_OOCBI</name>
<feature type="compositionally biased region" description="Pro residues" evidence="1">
    <location>
        <begin position="91"/>
        <end position="104"/>
    </location>
</feature>
<sequence length="980" mass="108096">NNFLFQFLPFLLLVICTTSAASSIRNGWAGPDNVRHVRRVSLNEYLVPPPPPMINSVIRTGRLANHRPTEAPGYFSQLMSWLNPFSFGSSPSPPPLQPEVPYPPSSQFMQPPTSPNPPFATINEPSPPVYDKPPLPSASFNNPTYVFPPKGKSCNPCNKIPWMPIHHALPHLRDASFTSPPQSSSLNDNYLPPANHEVPHDVHQAATQEVQAPDFSFVPPLSANGQDESLISQIPNLHLYPGAMPPLFEAENFNYPVKTVPDENSEYRGPPPPPSEDSPLAGNDSFLHVEPSPSNGYEQSVHPSSQSNLGAVHQELKYTSPDANYGELKNFGVQDHGAHNDLSSSSTQVSHGHTVPNHHGFDATAIRQESLDTISHQAPFGDSTVAGQPSFNGEEIYGVTGSSEPLGNLPSNSSQIDQNPPSYGISSLDQVPSNFERGHDHLFPSSNVIKNSHAPLRTSDGSSVKIEDPVHYEESLLLDFTYGGESRTGSSSIPPTSNAIADFESAETAGTTLAPRDGLYGTRQEVASTESYSSTNNIQIINSLTSKINDSVTQNFNGNLDSKVSHGKDVSYISPSDQAEHLWPSNLSTTLKNTGRESFWNTAVNSHDDTAKETLKIIITNLENANKTSTRQQSVKRNKQVQVIIPYTSQYTPLPFQRYNDRKITYTDEANHDNYVGEESRNRIRVTSRPNVSHNTQTWPTTSTVLENVTKQPIYISTKVNNSIDVHRLQKNIDNWTIQKYSKGTTASTVSPSSANPYLFPSKQIPDEYLTTTEPINHVVSSHESNVKTYTLAGFSFNDQEYKSSASNHKESRVQVVENSKSTESSIDASIASTKDDSWQGFSMDISPSNKERVYVVTPQPIVTSTKSSQVEQQKEKTVKEIDRNTKELRRTSDAKKTKNRLDILESIEKAYQVLPQAVNNLAVASTGPESVPLWGIMEHEEFASLDNSEQDNENNESPDIPVLYTGHSRASITCQKMMR</sequence>
<feature type="region of interest" description="Disordered" evidence="1">
    <location>
        <begin position="946"/>
        <end position="968"/>
    </location>
</feature>
<comment type="caution">
    <text evidence="3">The sequence shown here is derived from an EMBL/GenBank/DDBJ whole genome shotgun (WGS) entry which is preliminary data.</text>
</comment>
<accession>A0A3L8DCF4</accession>
<reference evidence="3" key="2">
    <citation type="submission" date="2018-07" db="EMBL/GenBank/DDBJ databases">
        <authorList>
            <person name="Mckenzie S.K."/>
            <person name="Kronauer D.J.C."/>
        </authorList>
    </citation>
    <scope>NUCLEOTIDE SEQUENCE</scope>
    <source>
        <strain evidence="3">Clonal line C1</strain>
    </source>
</reference>
<feature type="compositionally biased region" description="Polar residues" evidence="1">
    <location>
        <begin position="400"/>
        <end position="427"/>
    </location>
</feature>
<feature type="region of interest" description="Disordered" evidence="1">
    <location>
        <begin position="377"/>
        <end position="427"/>
    </location>
</feature>
<proteinExistence type="predicted"/>
<feature type="signal peptide" evidence="2">
    <location>
        <begin position="1"/>
        <end position="20"/>
    </location>
</feature>
<feature type="compositionally biased region" description="Polar residues" evidence="1">
    <location>
        <begin position="176"/>
        <end position="188"/>
    </location>
</feature>
<feature type="region of interest" description="Disordered" evidence="1">
    <location>
        <begin position="176"/>
        <end position="195"/>
    </location>
</feature>
<dbReference type="OrthoDB" id="6630523at2759"/>
<organism evidence="3">
    <name type="scientific">Ooceraea biroi</name>
    <name type="common">Clonal raider ant</name>
    <name type="synonym">Cerapachys biroi</name>
    <dbReference type="NCBI Taxonomy" id="2015173"/>
    <lineage>
        <taxon>Eukaryota</taxon>
        <taxon>Metazoa</taxon>
        <taxon>Ecdysozoa</taxon>
        <taxon>Arthropoda</taxon>
        <taxon>Hexapoda</taxon>
        <taxon>Insecta</taxon>
        <taxon>Pterygota</taxon>
        <taxon>Neoptera</taxon>
        <taxon>Endopterygota</taxon>
        <taxon>Hymenoptera</taxon>
        <taxon>Apocrita</taxon>
        <taxon>Aculeata</taxon>
        <taxon>Formicoidea</taxon>
        <taxon>Formicidae</taxon>
        <taxon>Dorylinae</taxon>
        <taxon>Ooceraea</taxon>
    </lineage>
</organism>
<reference evidence="3" key="1">
    <citation type="journal article" date="2018" name="Genome Res.">
        <title>The genomic architecture and molecular evolution of ant odorant receptors.</title>
        <authorList>
            <person name="McKenzie S.K."/>
            <person name="Kronauer D.J.C."/>
        </authorList>
    </citation>
    <scope>NUCLEOTIDE SEQUENCE [LARGE SCALE GENOMIC DNA]</scope>
    <source>
        <strain evidence="3">Clonal line C1</strain>
    </source>
</reference>
<feature type="compositionally biased region" description="Polar residues" evidence="1">
    <location>
        <begin position="292"/>
        <end position="307"/>
    </location>
</feature>
<dbReference type="EMBL" id="QOIP01000010">
    <property type="protein sequence ID" value="RLU17559.1"/>
    <property type="molecule type" value="Genomic_DNA"/>
</dbReference>
<evidence type="ECO:0000313" key="3">
    <source>
        <dbReference type="EMBL" id="RLU17559.1"/>
    </source>
</evidence>
<evidence type="ECO:0000256" key="2">
    <source>
        <dbReference type="SAM" id="SignalP"/>
    </source>
</evidence>
<feature type="compositionally biased region" description="Polar residues" evidence="1">
    <location>
        <begin position="341"/>
        <end position="351"/>
    </location>
</feature>
<protein>
    <submittedName>
        <fullName evidence="3">Uncharacterized protein</fullName>
    </submittedName>
</protein>
<feature type="non-terminal residue" evidence="3">
    <location>
        <position position="1"/>
    </location>
</feature>
<keyword evidence="2" id="KW-0732">Signal</keyword>
<feature type="chain" id="PRO_5018076472" evidence="2">
    <location>
        <begin position="21"/>
        <end position="980"/>
    </location>
</feature>
<feature type="region of interest" description="Disordered" evidence="1">
    <location>
        <begin position="258"/>
        <end position="307"/>
    </location>
</feature>
<gene>
    <name evidence="3" type="ORF">DMN91_009795</name>
</gene>
<feature type="region of interest" description="Disordered" evidence="1">
    <location>
        <begin position="327"/>
        <end position="359"/>
    </location>
</feature>
<dbReference type="AlphaFoldDB" id="A0A3L8DCF4"/>